<evidence type="ECO:0000313" key="2">
    <source>
        <dbReference type="EMBL" id="PRR86555.1"/>
    </source>
</evidence>
<keyword evidence="1" id="KW-0472">Membrane</keyword>
<name>A0A2T0BRT3_9CLOT</name>
<gene>
    <name evidence="2" type="ORF">CLLU_03560</name>
</gene>
<accession>A0A2T0BRT3</accession>
<protein>
    <submittedName>
        <fullName evidence="2">Uncharacterized protein</fullName>
    </submittedName>
</protein>
<dbReference type="RefSeq" id="WP_106007864.1">
    <property type="nucleotide sequence ID" value="NZ_JALCPJ010000001.1"/>
</dbReference>
<dbReference type="OrthoDB" id="1905092at2"/>
<proteinExistence type="predicted"/>
<keyword evidence="1" id="KW-0812">Transmembrane</keyword>
<dbReference type="Proteomes" id="UP000237798">
    <property type="component" value="Unassembled WGS sequence"/>
</dbReference>
<reference evidence="2 3" key="1">
    <citation type="submission" date="2018-03" db="EMBL/GenBank/DDBJ databases">
        <title>Genome sequence of Clostridium luticellarii DSM 29923.</title>
        <authorList>
            <person name="Poehlein A."/>
            <person name="Daniel R."/>
        </authorList>
    </citation>
    <scope>NUCLEOTIDE SEQUENCE [LARGE SCALE GENOMIC DNA]</scope>
    <source>
        <strain evidence="2 3">DSM 29923</strain>
    </source>
</reference>
<dbReference type="EMBL" id="PVXP01000003">
    <property type="protein sequence ID" value="PRR86555.1"/>
    <property type="molecule type" value="Genomic_DNA"/>
</dbReference>
<keyword evidence="1" id="KW-1133">Transmembrane helix</keyword>
<evidence type="ECO:0000313" key="3">
    <source>
        <dbReference type="Proteomes" id="UP000237798"/>
    </source>
</evidence>
<feature type="transmembrane region" description="Helical" evidence="1">
    <location>
        <begin position="12"/>
        <end position="30"/>
    </location>
</feature>
<evidence type="ECO:0000256" key="1">
    <source>
        <dbReference type="SAM" id="Phobius"/>
    </source>
</evidence>
<sequence length="137" mass="15725">MERSNNINRSIAIFLICSCGFFIWENYVVIKELNAKNSLFQLQKSQMERNDEKSNEISCGDVLQRLRDIDGMEILNFAGDGKGKIIVHVEIKGDKAEILSAFKKVESKKNFYSMDNIRMEQDKDKNIKAAADINFIP</sequence>
<comment type="caution">
    <text evidence="2">The sequence shown here is derived from an EMBL/GenBank/DDBJ whole genome shotgun (WGS) entry which is preliminary data.</text>
</comment>
<keyword evidence="3" id="KW-1185">Reference proteome</keyword>
<dbReference type="AlphaFoldDB" id="A0A2T0BRT3"/>
<organism evidence="2 3">
    <name type="scientific">Clostridium luticellarii</name>
    <dbReference type="NCBI Taxonomy" id="1691940"/>
    <lineage>
        <taxon>Bacteria</taxon>
        <taxon>Bacillati</taxon>
        <taxon>Bacillota</taxon>
        <taxon>Clostridia</taxon>
        <taxon>Eubacteriales</taxon>
        <taxon>Clostridiaceae</taxon>
        <taxon>Clostridium</taxon>
    </lineage>
</organism>